<feature type="transmembrane region" description="Helical" evidence="2">
    <location>
        <begin position="230"/>
        <end position="250"/>
    </location>
</feature>
<reference evidence="4 5" key="1">
    <citation type="submission" date="2019-08" db="EMBL/GenBank/DDBJ databases">
        <title>Archangium and Cystobacter genomes.</title>
        <authorList>
            <person name="Chen I.-C.K."/>
            <person name="Wielgoss S."/>
        </authorList>
    </citation>
    <scope>NUCLEOTIDE SEQUENCE [LARGE SCALE GENOMIC DNA]</scope>
    <source>
        <strain evidence="4 5">Cbm 6</strain>
    </source>
</reference>
<dbReference type="EMBL" id="CP043494">
    <property type="protein sequence ID" value="WNG50966.1"/>
    <property type="molecule type" value="Genomic_DNA"/>
</dbReference>
<name>A0ABY9X6E2_9BACT</name>
<feature type="signal peptide" evidence="3">
    <location>
        <begin position="1"/>
        <end position="24"/>
    </location>
</feature>
<dbReference type="Proteomes" id="UP001611383">
    <property type="component" value="Chromosome"/>
</dbReference>
<keyword evidence="2" id="KW-0812">Transmembrane</keyword>
<feature type="chain" id="PRO_5045937823" evidence="3">
    <location>
        <begin position="25"/>
        <end position="338"/>
    </location>
</feature>
<evidence type="ECO:0000313" key="4">
    <source>
        <dbReference type="EMBL" id="WNG50966.1"/>
    </source>
</evidence>
<keyword evidence="3" id="KW-0732">Signal</keyword>
<evidence type="ECO:0000256" key="3">
    <source>
        <dbReference type="SAM" id="SignalP"/>
    </source>
</evidence>
<dbReference type="RefSeq" id="WP_395810678.1">
    <property type="nucleotide sequence ID" value="NZ_CP043494.1"/>
</dbReference>
<evidence type="ECO:0000256" key="2">
    <source>
        <dbReference type="SAM" id="Phobius"/>
    </source>
</evidence>
<feature type="compositionally biased region" description="Pro residues" evidence="1">
    <location>
        <begin position="180"/>
        <end position="192"/>
    </location>
</feature>
<keyword evidence="2" id="KW-0472">Membrane</keyword>
<feature type="region of interest" description="Disordered" evidence="1">
    <location>
        <begin position="180"/>
        <end position="211"/>
    </location>
</feature>
<proteinExistence type="predicted"/>
<keyword evidence="2" id="KW-1133">Transmembrane helix</keyword>
<feature type="transmembrane region" description="Helical" evidence="2">
    <location>
        <begin position="290"/>
        <end position="310"/>
    </location>
</feature>
<keyword evidence="5" id="KW-1185">Reference proteome</keyword>
<protein>
    <submittedName>
        <fullName evidence="4">Uncharacterized protein</fullName>
    </submittedName>
</protein>
<sequence length="338" mass="35186">MKHPSSSRPTLLALALLLAPAAQALEPTASSTAQTDLVALHPCAIVGEKNKDKIPDYQAACATEIARGDVQLVPSEQVRAFLDKEPRKSCAQTKKPSECLGRLATATQASRAVLITVNPGQLTRVSGLVVNPGGEVVDQKSIQIRSRGQPQEELLRTALTRLREQLNLVPLKITPLVEPTPPPLVAAPPPAQGPTQGTAEASGPKPSVPPEALAMTQEARRTGRTWKTPAAYASAGAGVVALGLAGFFAISSNSDMARSNEFYKDNSYPTLNQLPEIVSLREKASNKRTAAGVSAGVGAVLVGAGAYLWLNDRPATPAPGVAALSVGPQGVSVLGFLP</sequence>
<evidence type="ECO:0000256" key="1">
    <source>
        <dbReference type="SAM" id="MobiDB-lite"/>
    </source>
</evidence>
<evidence type="ECO:0000313" key="5">
    <source>
        <dbReference type="Proteomes" id="UP001611383"/>
    </source>
</evidence>
<gene>
    <name evidence="4" type="ORF">F0U60_47685</name>
</gene>
<organism evidence="4 5">
    <name type="scientific">Archangium minus</name>
    <dbReference type="NCBI Taxonomy" id="83450"/>
    <lineage>
        <taxon>Bacteria</taxon>
        <taxon>Pseudomonadati</taxon>
        <taxon>Myxococcota</taxon>
        <taxon>Myxococcia</taxon>
        <taxon>Myxococcales</taxon>
        <taxon>Cystobacterineae</taxon>
        <taxon>Archangiaceae</taxon>
        <taxon>Archangium</taxon>
    </lineage>
</organism>
<accession>A0ABY9X6E2</accession>